<dbReference type="FunCoup" id="A0A0C3PYL0">
    <property type="interactions" value="751"/>
</dbReference>
<evidence type="ECO:0000256" key="10">
    <source>
        <dbReference type="SAM" id="SignalP"/>
    </source>
</evidence>
<dbReference type="OrthoDB" id="759142at2759"/>
<keyword evidence="13" id="KW-1185">Reference proteome</keyword>
<keyword evidence="3 7" id="KW-0812">Transmembrane</keyword>
<organism evidence="12 13">
    <name type="scientific">Pisolithus tinctorius Marx 270</name>
    <dbReference type="NCBI Taxonomy" id="870435"/>
    <lineage>
        <taxon>Eukaryota</taxon>
        <taxon>Fungi</taxon>
        <taxon>Dikarya</taxon>
        <taxon>Basidiomycota</taxon>
        <taxon>Agaricomycotina</taxon>
        <taxon>Agaricomycetes</taxon>
        <taxon>Agaricomycetidae</taxon>
        <taxon>Boletales</taxon>
        <taxon>Sclerodermatineae</taxon>
        <taxon>Pisolithaceae</taxon>
        <taxon>Pisolithus</taxon>
    </lineage>
</organism>
<evidence type="ECO:0000256" key="4">
    <source>
        <dbReference type="ARBA" id="ARBA00022729"/>
    </source>
</evidence>
<dbReference type="Pfam" id="PF01105">
    <property type="entry name" value="EMP24_GP25L"/>
    <property type="match status" value="1"/>
</dbReference>
<feature type="coiled-coil region" evidence="8">
    <location>
        <begin position="153"/>
        <end position="180"/>
    </location>
</feature>
<evidence type="ECO:0000313" key="13">
    <source>
        <dbReference type="Proteomes" id="UP000054217"/>
    </source>
</evidence>
<evidence type="ECO:0000256" key="8">
    <source>
        <dbReference type="SAM" id="Coils"/>
    </source>
</evidence>
<keyword evidence="6 9" id="KW-0472">Membrane</keyword>
<reference evidence="13" key="2">
    <citation type="submission" date="2015-01" db="EMBL/GenBank/DDBJ databases">
        <title>Evolutionary Origins and Diversification of the Mycorrhizal Mutualists.</title>
        <authorList>
            <consortium name="DOE Joint Genome Institute"/>
            <consortium name="Mycorrhizal Genomics Consortium"/>
            <person name="Kohler A."/>
            <person name="Kuo A."/>
            <person name="Nagy L.G."/>
            <person name="Floudas D."/>
            <person name="Copeland A."/>
            <person name="Barry K.W."/>
            <person name="Cichocki N."/>
            <person name="Veneault-Fourrey C."/>
            <person name="LaButti K."/>
            <person name="Lindquist E.A."/>
            <person name="Lipzen A."/>
            <person name="Lundell T."/>
            <person name="Morin E."/>
            <person name="Murat C."/>
            <person name="Riley R."/>
            <person name="Ohm R."/>
            <person name="Sun H."/>
            <person name="Tunlid A."/>
            <person name="Henrissat B."/>
            <person name="Grigoriev I.V."/>
            <person name="Hibbett D.S."/>
            <person name="Martin F."/>
        </authorList>
    </citation>
    <scope>NUCLEOTIDE SEQUENCE [LARGE SCALE GENOMIC DNA]</scope>
    <source>
        <strain evidence="13">Marx 270</strain>
    </source>
</reference>
<gene>
    <name evidence="12" type="ORF">M404DRAFT_6298</name>
</gene>
<evidence type="ECO:0000256" key="3">
    <source>
        <dbReference type="ARBA" id="ARBA00022692"/>
    </source>
</evidence>
<comment type="subcellular location">
    <subcellularLocation>
        <location evidence="1 7">Membrane</location>
        <topology evidence="1 7">Single-pass type I membrane protein</topology>
    </subcellularLocation>
</comment>
<dbReference type="SMART" id="SM01190">
    <property type="entry name" value="EMP24_GP25L"/>
    <property type="match status" value="1"/>
</dbReference>
<name>A0A0C3PYL0_PISTI</name>
<dbReference type="GO" id="GO:0016020">
    <property type="term" value="C:membrane"/>
    <property type="evidence" value="ECO:0007669"/>
    <property type="project" value="UniProtKB-SubCell"/>
</dbReference>
<evidence type="ECO:0000313" key="12">
    <source>
        <dbReference type="EMBL" id="KIO14309.1"/>
    </source>
</evidence>
<keyword evidence="8" id="KW-0175">Coiled coil</keyword>
<dbReference type="InterPro" id="IPR009038">
    <property type="entry name" value="GOLD_dom"/>
</dbReference>
<dbReference type="HOGENOM" id="CLU_066963_3_0_1"/>
<feature type="transmembrane region" description="Helical" evidence="9">
    <location>
        <begin position="198"/>
        <end position="215"/>
    </location>
</feature>
<evidence type="ECO:0000256" key="1">
    <source>
        <dbReference type="ARBA" id="ARBA00004479"/>
    </source>
</evidence>
<dbReference type="Proteomes" id="UP000054217">
    <property type="component" value="Unassembled WGS sequence"/>
</dbReference>
<dbReference type="InterPro" id="IPR015720">
    <property type="entry name" value="Emp24-like"/>
</dbReference>
<reference evidence="12 13" key="1">
    <citation type="submission" date="2014-04" db="EMBL/GenBank/DDBJ databases">
        <authorList>
            <consortium name="DOE Joint Genome Institute"/>
            <person name="Kuo A."/>
            <person name="Kohler A."/>
            <person name="Costa M.D."/>
            <person name="Nagy L.G."/>
            <person name="Floudas D."/>
            <person name="Copeland A."/>
            <person name="Barry K.W."/>
            <person name="Cichocki N."/>
            <person name="Veneault-Fourrey C."/>
            <person name="LaButti K."/>
            <person name="Lindquist E.A."/>
            <person name="Lipzen A."/>
            <person name="Lundell T."/>
            <person name="Morin E."/>
            <person name="Murat C."/>
            <person name="Sun H."/>
            <person name="Tunlid A."/>
            <person name="Henrissat B."/>
            <person name="Grigoriev I.V."/>
            <person name="Hibbett D.S."/>
            <person name="Martin F."/>
            <person name="Nordberg H.P."/>
            <person name="Cantor M.N."/>
            <person name="Hua S.X."/>
        </authorList>
    </citation>
    <scope>NUCLEOTIDE SEQUENCE [LARGE SCALE GENOMIC DNA]</scope>
    <source>
        <strain evidence="12 13">Marx 270</strain>
    </source>
</reference>
<protein>
    <recommendedName>
        <fullName evidence="11">GOLD domain-containing protein</fullName>
    </recommendedName>
</protein>
<dbReference type="PANTHER" id="PTHR22811">
    <property type="entry name" value="TRANSMEMBRANE EMP24 DOMAIN-CONTAINING PROTEIN"/>
    <property type="match status" value="1"/>
</dbReference>
<dbReference type="EMBL" id="KN831945">
    <property type="protein sequence ID" value="KIO14309.1"/>
    <property type="molecule type" value="Genomic_DNA"/>
</dbReference>
<evidence type="ECO:0000256" key="6">
    <source>
        <dbReference type="ARBA" id="ARBA00023136"/>
    </source>
</evidence>
<dbReference type="AlphaFoldDB" id="A0A0C3PYL0"/>
<feature type="domain" description="GOLD" evidence="11">
    <location>
        <begin position="34"/>
        <end position="137"/>
    </location>
</feature>
<dbReference type="InParanoid" id="A0A0C3PYL0"/>
<keyword evidence="4 10" id="KW-0732">Signal</keyword>
<evidence type="ECO:0000256" key="5">
    <source>
        <dbReference type="ARBA" id="ARBA00022989"/>
    </source>
</evidence>
<proteinExistence type="inferred from homology"/>
<evidence type="ECO:0000256" key="9">
    <source>
        <dbReference type="SAM" id="Phobius"/>
    </source>
</evidence>
<dbReference type="STRING" id="870435.A0A0C3PYL0"/>
<accession>A0A0C3PYL0</accession>
<evidence type="ECO:0000256" key="7">
    <source>
        <dbReference type="RuleBase" id="RU003827"/>
    </source>
</evidence>
<evidence type="ECO:0000256" key="2">
    <source>
        <dbReference type="ARBA" id="ARBA00007104"/>
    </source>
</evidence>
<sequence>MTSRRTLSFLLFVLLTPLVSAIKLALPPARVPAPKCIWNAVHTHALVIVTANVSPGPSQRVDIEIIDSTPQRNVYLSKRDVKGETRLAVTAHAEGEVGVCLKNWLSPEAGMLRLSTVDVKTTLARNMTRTIDLDIDIGVDAVDYNAIANQESLSGLETEMRKLEGVVKEIEDELDYLKKREERFATTNLSTNQRVQNFAWFTLFSLIGLGVWQIFHLRAYFKRKYLID</sequence>
<comment type="similarity">
    <text evidence="2 7">Belongs to the EMP24/GP25L family.</text>
</comment>
<keyword evidence="5 9" id="KW-1133">Transmembrane helix</keyword>
<dbReference type="PROSITE" id="PS50866">
    <property type="entry name" value="GOLD"/>
    <property type="match status" value="1"/>
</dbReference>
<evidence type="ECO:0000259" key="11">
    <source>
        <dbReference type="PROSITE" id="PS50866"/>
    </source>
</evidence>
<feature type="chain" id="PRO_5002177213" description="GOLD domain-containing protein" evidence="10">
    <location>
        <begin position="22"/>
        <end position="228"/>
    </location>
</feature>
<feature type="signal peptide" evidence="10">
    <location>
        <begin position="1"/>
        <end position="21"/>
    </location>
</feature>